<dbReference type="GeneID" id="100553903"/>
<reference evidence="3 4" key="1">
    <citation type="submission" date="2009-12" db="EMBL/GenBank/DDBJ databases">
        <title>The Genome Sequence of Anolis carolinensis (Green Anole Lizard).</title>
        <authorList>
            <consortium name="The Genome Sequencing Platform"/>
            <person name="Di Palma F."/>
            <person name="Alfoldi J."/>
            <person name="Heiman D."/>
            <person name="Young S."/>
            <person name="Grabherr M."/>
            <person name="Johnson J."/>
            <person name="Lander E.S."/>
            <person name="Lindblad-Toh K."/>
        </authorList>
    </citation>
    <scope>NUCLEOTIDE SEQUENCE [LARGE SCALE GENOMIC DNA]</scope>
    <source>
        <strain evidence="3 4">JBL SC #1</strain>
    </source>
</reference>
<sequence length="671" mass="75575">MLPDHKILKEHFESQVISICLHPTDNEDIGKGQSPPATNDPTRASEDSMADLQHESSDEMVLAELAMITGLEDESEAVESITSISSAKSYKESQEEITDSSPETGSDVISSAGMTALFPRQTTETPSKSTGPKTHPSILGSVRREHPAISYLSGGALYPIAADTHQEHLEVSVAVQTEASWLYEHAFRESVTTPKKKRKFPRENDIYTVLSQDLSSLDILCDTEFKENFLKLFQESLRTLSSVGPPTILAYRPETSREDVYIEVEKDFQSTCEFCGNPLKHYPSFESLEEIAKRAYLFCCQECRELHEFIVSMKKQYAKPEYQRIDISPNQERGSESERRLARERALQRLKERQMAKQLALLANEQDKGIAPVHGLEHNKLLKTISFTLSQESAWTRRPIQYSAKRESQDVSYSISYCDFTLAGGKLVKNQFLQQYYKNGVKFLTMFPNGSAQIFYPSGNLAIMLIPKKENAPSICIVQEDKSENAEIQAVFDLSGRGTCYHPNGNVWINITIRGGHYSDQDGSKVKAWIWPNNLQKKSPRALFKPIFLALNLNVGVRILMQDKLAISFLAMGKQAKISIGTKIELLPGHHPWPKYVSEDDLLLFASRIKILRIFAKLHGCLDFPTNDWGPKVQLPSYILKWAARLTNLCKDCEISTALDNLIAEIINSPA</sequence>
<dbReference type="Pfam" id="PF14977">
    <property type="entry name" value="FAM194"/>
    <property type="match status" value="1"/>
</dbReference>
<feature type="region of interest" description="Disordered" evidence="1">
    <location>
        <begin position="24"/>
        <end position="58"/>
    </location>
</feature>
<organism evidence="3 4">
    <name type="scientific">Anolis carolinensis</name>
    <name type="common">Green anole</name>
    <name type="synonym">American chameleon</name>
    <dbReference type="NCBI Taxonomy" id="28377"/>
    <lineage>
        <taxon>Eukaryota</taxon>
        <taxon>Metazoa</taxon>
        <taxon>Chordata</taxon>
        <taxon>Craniata</taxon>
        <taxon>Vertebrata</taxon>
        <taxon>Euteleostomi</taxon>
        <taxon>Lepidosauria</taxon>
        <taxon>Squamata</taxon>
        <taxon>Bifurcata</taxon>
        <taxon>Unidentata</taxon>
        <taxon>Episquamata</taxon>
        <taxon>Toxicofera</taxon>
        <taxon>Iguania</taxon>
        <taxon>Dactyloidae</taxon>
        <taxon>Anolis</taxon>
    </lineage>
</organism>
<dbReference type="GO" id="GO:0005634">
    <property type="term" value="C:nucleus"/>
    <property type="evidence" value="ECO:0007669"/>
    <property type="project" value="Ensembl"/>
</dbReference>
<dbReference type="OrthoDB" id="527209at2759"/>
<dbReference type="AlphaFoldDB" id="A0A803TG01"/>
<gene>
    <name evidence="3" type="primary">ERICH6</name>
</gene>
<feature type="compositionally biased region" description="Polar residues" evidence="1">
    <location>
        <begin position="99"/>
        <end position="113"/>
    </location>
</feature>
<reference evidence="3" key="2">
    <citation type="submission" date="2025-08" db="UniProtKB">
        <authorList>
            <consortium name="Ensembl"/>
        </authorList>
    </citation>
    <scope>IDENTIFICATION</scope>
</reference>
<dbReference type="InParanoid" id="A0A803TG01"/>
<name>A0A803TG01_ANOCA</name>
<dbReference type="GeneTree" id="ENSGT00940000153655"/>
<evidence type="ECO:0000313" key="3">
    <source>
        <dbReference type="Ensembl" id="ENSACAP00000034141.1"/>
    </source>
</evidence>
<dbReference type="CTD" id="131831"/>
<dbReference type="Bgee" id="ENSACAG00000007755">
    <property type="expression patterns" value="Expressed in dewlap and 4 other cell types or tissues"/>
</dbReference>
<dbReference type="Ensembl" id="ENSACAT00000057121.1">
    <property type="protein sequence ID" value="ENSACAP00000034141.1"/>
    <property type="gene ID" value="ENSACAG00000007755.4"/>
</dbReference>
<accession>A0A803TG01</accession>
<dbReference type="PANTHER" id="PTHR23093:SF18">
    <property type="entry name" value="GLUTAMATE RICH 6"/>
    <property type="match status" value="1"/>
</dbReference>
<proteinExistence type="predicted"/>
<dbReference type="InterPro" id="IPR029281">
    <property type="entry name" value="FAM194_C"/>
</dbReference>
<evidence type="ECO:0000256" key="1">
    <source>
        <dbReference type="SAM" id="MobiDB-lite"/>
    </source>
</evidence>
<reference evidence="3" key="3">
    <citation type="submission" date="2025-09" db="UniProtKB">
        <authorList>
            <consortium name="Ensembl"/>
        </authorList>
    </citation>
    <scope>IDENTIFICATION</scope>
</reference>
<protein>
    <submittedName>
        <fullName evidence="3">Glutamate rich 6</fullName>
    </submittedName>
</protein>
<feature type="domain" description="FAM194 C-terminal" evidence="2">
    <location>
        <begin position="429"/>
        <end position="630"/>
    </location>
</feature>
<dbReference type="PANTHER" id="PTHR23093">
    <property type="entry name" value="SIMILAR TO CHROMOSOME 3 OPEN READING FRAME 20"/>
    <property type="match status" value="1"/>
</dbReference>
<feature type="compositionally biased region" description="Polar residues" evidence="1">
    <location>
        <begin position="120"/>
        <end position="132"/>
    </location>
</feature>
<dbReference type="Proteomes" id="UP000001646">
    <property type="component" value="Chromosome 3"/>
</dbReference>
<keyword evidence="4" id="KW-1185">Reference proteome</keyword>
<feature type="region of interest" description="Disordered" evidence="1">
    <location>
        <begin position="74"/>
        <end position="139"/>
    </location>
</feature>
<evidence type="ECO:0000259" key="2">
    <source>
        <dbReference type="Pfam" id="PF14977"/>
    </source>
</evidence>
<evidence type="ECO:0000313" key="4">
    <source>
        <dbReference type="Proteomes" id="UP000001646"/>
    </source>
</evidence>